<evidence type="ECO:0000313" key="1">
    <source>
        <dbReference type="EMBL" id="CYV16931.1"/>
    </source>
</evidence>
<dbReference type="AlphaFoldDB" id="A0A0Z8HGV4"/>
<accession>A0A0Z8HGV4</accession>
<evidence type="ECO:0000313" key="2">
    <source>
        <dbReference type="Proteomes" id="UP000073485"/>
    </source>
</evidence>
<sequence length="105" mass="12666">MSRSEEFNQLVKSFYDRNFEKYMSGFRLRLGKFISQQQLKENQDVQKIVVGCIANDYKYYSEELIKSFFSQFHSQFTAQLSKRGWDIEKDVYFLNILNKETYKAN</sequence>
<dbReference type="RefSeq" id="WP_044752668.1">
    <property type="nucleotide sequence ID" value="NZ_CEHU01000011.1"/>
</dbReference>
<proteinExistence type="predicted"/>
<name>A0A0Z8HGV4_STRSU</name>
<protein>
    <submittedName>
        <fullName evidence="1">Uncharacterized protein</fullName>
    </submittedName>
</protein>
<dbReference type="EMBL" id="FIGO01000022">
    <property type="protein sequence ID" value="CYV16931.1"/>
    <property type="molecule type" value="Genomic_DNA"/>
</dbReference>
<dbReference type="Proteomes" id="UP000073485">
    <property type="component" value="Unassembled WGS sequence"/>
</dbReference>
<organism evidence="1 2">
    <name type="scientific">Streptococcus suis</name>
    <dbReference type="NCBI Taxonomy" id="1307"/>
    <lineage>
        <taxon>Bacteria</taxon>
        <taxon>Bacillati</taxon>
        <taxon>Bacillota</taxon>
        <taxon>Bacilli</taxon>
        <taxon>Lactobacillales</taxon>
        <taxon>Streptococcaceae</taxon>
        <taxon>Streptococcus</taxon>
    </lineage>
</organism>
<gene>
    <name evidence="1" type="ORF">ERS132410_02167</name>
</gene>
<reference evidence="1 2" key="1">
    <citation type="submission" date="2016-02" db="EMBL/GenBank/DDBJ databases">
        <authorList>
            <consortium name="Pathogen Informatics"/>
        </authorList>
    </citation>
    <scope>NUCLEOTIDE SEQUENCE [LARGE SCALE GENOMIC DNA]</scope>
    <source>
        <strain evidence="1 2">LSS48</strain>
    </source>
</reference>